<dbReference type="AlphaFoldDB" id="A0A5C6LSD6"/>
<dbReference type="EMBL" id="VOHS01000012">
    <property type="protein sequence ID" value="TWV99821.1"/>
    <property type="molecule type" value="Genomic_DNA"/>
</dbReference>
<dbReference type="SUPFAM" id="SSF48452">
    <property type="entry name" value="TPR-like"/>
    <property type="match status" value="1"/>
</dbReference>
<evidence type="ECO:0000313" key="1">
    <source>
        <dbReference type="EMBL" id="TWV99821.1"/>
    </source>
</evidence>
<dbReference type="RefSeq" id="WP_146305704.1">
    <property type="nucleotide sequence ID" value="NZ_VOHS01000012.1"/>
</dbReference>
<organism evidence="1 2">
    <name type="scientific">Chitinophaga pinensis</name>
    <dbReference type="NCBI Taxonomy" id="79329"/>
    <lineage>
        <taxon>Bacteria</taxon>
        <taxon>Pseudomonadati</taxon>
        <taxon>Bacteroidota</taxon>
        <taxon>Chitinophagia</taxon>
        <taxon>Chitinophagales</taxon>
        <taxon>Chitinophagaceae</taxon>
        <taxon>Chitinophaga</taxon>
    </lineage>
</organism>
<name>A0A5C6LSD6_9BACT</name>
<dbReference type="InterPro" id="IPR011990">
    <property type="entry name" value="TPR-like_helical_dom_sf"/>
</dbReference>
<evidence type="ECO:0000313" key="2">
    <source>
        <dbReference type="Proteomes" id="UP000318815"/>
    </source>
</evidence>
<keyword evidence="2" id="KW-1185">Reference proteome</keyword>
<dbReference type="OrthoDB" id="1097962at2"/>
<proteinExistence type="predicted"/>
<comment type="caution">
    <text evidence="1">The sequence shown here is derived from an EMBL/GenBank/DDBJ whole genome shotgun (WGS) entry which is preliminary data.</text>
</comment>
<dbReference type="Gene3D" id="1.25.40.390">
    <property type="match status" value="1"/>
</dbReference>
<reference evidence="1 2" key="1">
    <citation type="submission" date="2019-08" db="EMBL/GenBank/DDBJ databases">
        <title>Whole genome sequencing of chitin degrading bacteria Chitinophaga pinensis YS16.</title>
        <authorList>
            <person name="Singh R.P."/>
            <person name="Manchanda G."/>
            <person name="Maurya I.K."/>
            <person name="Joshi N.K."/>
            <person name="Srivastava A.K."/>
        </authorList>
    </citation>
    <scope>NUCLEOTIDE SEQUENCE [LARGE SCALE GENOMIC DNA]</scope>
    <source>
        <strain evidence="1 2">YS-16</strain>
    </source>
</reference>
<dbReference type="PROSITE" id="PS51257">
    <property type="entry name" value="PROKAR_LIPOPROTEIN"/>
    <property type="match status" value="1"/>
</dbReference>
<evidence type="ECO:0008006" key="3">
    <source>
        <dbReference type="Google" id="ProtNLM"/>
    </source>
</evidence>
<accession>A0A5C6LSD6</accession>
<sequence>MKRSFRISAIITLLSVGLFSCKKYLEVKPEDQFVESSVYSTEQGFINHLNGLYQDMGSTSLYGGNLTLTFVGVLGQEYNVSGTAGHDWYQHANYIYTNSSQNRQ</sequence>
<dbReference type="Proteomes" id="UP000318815">
    <property type="component" value="Unassembled WGS sequence"/>
</dbReference>
<gene>
    <name evidence="1" type="ORF">FEF09_14040</name>
</gene>
<protein>
    <recommendedName>
        <fullName evidence="3">RagB/SusD family nutrient uptake outer membrane protein</fullName>
    </recommendedName>
</protein>